<dbReference type="Pfam" id="PF01844">
    <property type="entry name" value="HNH"/>
    <property type="match status" value="1"/>
</dbReference>
<dbReference type="InterPro" id="IPR003870">
    <property type="entry name" value="DUF222"/>
</dbReference>
<protein>
    <recommendedName>
        <fullName evidence="6">DUF222 domain-containing protein</fullName>
    </recommendedName>
</protein>
<evidence type="ECO:0000313" key="4">
    <source>
        <dbReference type="EMBL" id="MBP2374544.1"/>
    </source>
</evidence>
<dbReference type="Proteomes" id="UP000766570">
    <property type="component" value="Unassembled WGS sequence"/>
</dbReference>
<evidence type="ECO:0000259" key="3">
    <source>
        <dbReference type="Pfam" id="PF02720"/>
    </source>
</evidence>
<reference evidence="4 5" key="1">
    <citation type="submission" date="2021-03" db="EMBL/GenBank/DDBJ databases">
        <title>Sequencing the genomes of 1000 actinobacteria strains.</title>
        <authorList>
            <person name="Klenk H.-P."/>
        </authorList>
    </citation>
    <scope>NUCLEOTIDE SEQUENCE [LARGE SCALE GENOMIC DNA]</scope>
    <source>
        <strain evidence="4 5">DSM 15454</strain>
    </source>
</reference>
<dbReference type="InterPro" id="IPR002711">
    <property type="entry name" value="HNH"/>
</dbReference>
<dbReference type="Gene3D" id="1.10.30.50">
    <property type="match status" value="1"/>
</dbReference>
<evidence type="ECO:0008006" key="6">
    <source>
        <dbReference type="Google" id="ProtNLM"/>
    </source>
</evidence>
<proteinExistence type="predicted"/>
<sequence length="444" mass="48315">MVAEYVASNGAAGIRCVASGLNRMDIPSDHFDTVENIAAMEAAKSAIFAQQADHAVAYEDSLSAARKKRNLREKNPGWGASKEVALAMRISPKGGTHFMNSSRMMGADLPLTRQGLRDGKVTWAQAQIVISGTRNLELANRQLVDRLLWEETHNCFEQGTAKLADIVAYWAKILEPKTEEDLEAKAWKNRCIGGYQINAHEVMISGTLPLSLGIAVLQVLAGEAEKAQREPGEERSAGQIQADAFYELMTGLKVAGGVPLEILLVMDAAVLTGESNEPVLIPGYGFISANRARKMVAAGPDDELAIWVRGLFVESRTGQLVAMESRARRFGGNLKKLIKVRDQYCRTPYCNGKIRDIDHVVQVRKNGKTTEDNSSGRCFSCNQTKEAPDWDEHPTPGDRHSFNITTPSNHTYISKAPPLPGMKTMLPSGRTLGEHPPGGAPPGG</sequence>
<organism evidence="4 5">
    <name type="scientific">Paeniglutamicibacter psychrophenolicus</name>
    <dbReference type="NCBI Taxonomy" id="257454"/>
    <lineage>
        <taxon>Bacteria</taxon>
        <taxon>Bacillati</taxon>
        <taxon>Actinomycetota</taxon>
        <taxon>Actinomycetes</taxon>
        <taxon>Micrococcales</taxon>
        <taxon>Micrococcaceae</taxon>
        <taxon>Paeniglutamicibacter</taxon>
    </lineage>
</organism>
<dbReference type="Pfam" id="PF02720">
    <property type="entry name" value="DUF222"/>
    <property type="match status" value="1"/>
</dbReference>
<accession>A0ABS4WG43</accession>
<dbReference type="RefSeq" id="WP_344033398.1">
    <property type="nucleotide sequence ID" value="NZ_BAAAMI010000017.1"/>
</dbReference>
<gene>
    <name evidence="4" type="ORF">JOF46_002456</name>
</gene>
<name>A0ABS4WG43_9MICC</name>
<evidence type="ECO:0000313" key="5">
    <source>
        <dbReference type="Proteomes" id="UP000766570"/>
    </source>
</evidence>
<dbReference type="EMBL" id="JAGIOE010000001">
    <property type="protein sequence ID" value="MBP2374544.1"/>
    <property type="molecule type" value="Genomic_DNA"/>
</dbReference>
<feature type="domain" description="DUF222" evidence="3">
    <location>
        <begin position="50"/>
        <end position="309"/>
    </location>
</feature>
<keyword evidence="5" id="KW-1185">Reference proteome</keyword>
<feature type="domain" description="HNH" evidence="2">
    <location>
        <begin position="349"/>
        <end position="386"/>
    </location>
</feature>
<evidence type="ECO:0000256" key="1">
    <source>
        <dbReference type="SAM" id="MobiDB-lite"/>
    </source>
</evidence>
<feature type="region of interest" description="Disordered" evidence="1">
    <location>
        <begin position="406"/>
        <end position="444"/>
    </location>
</feature>
<evidence type="ECO:0000259" key="2">
    <source>
        <dbReference type="Pfam" id="PF01844"/>
    </source>
</evidence>
<comment type="caution">
    <text evidence="4">The sequence shown here is derived from an EMBL/GenBank/DDBJ whole genome shotgun (WGS) entry which is preliminary data.</text>
</comment>